<name>A0A815YP01_9BILA</name>
<evidence type="ECO:0000313" key="2">
    <source>
        <dbReference type="EMBL" id="CAF1572096.1"/>
    </source>
</evidence>
<evidence type="ECO:0000256" key="1">
    <source>
        <dbReference type="SAM" id="MobiDB-lite"/>
    </source>
</evidence>
<protein>
    <submittedName>
        <fullName evidence="2">Uncharacterized protein</fullName>
    </submittedName>
</protein>
<gene>
    <name evidence="2" type="ORF">CJN711_LOCUS32044</name>
</gene>
<sequence length="340" mass="39061">MTLYNKKRNAEGLITQSINQQMKIDVETQTDGVAEEQMKIDIGTQTKSEWIESLKGNFKRERRPLQEISEQAQKMKQKHGNVTGRPLKQSVNEAAARREEPLSPRPTIQVRMDKFAIYLAYEFTTETISFDQALAIIISLYAIFEVQFGAHNRVIHLLNGIFMQQPEIDYKELEPNRLTTSNISVTNKSCARTTTDLLYIEIDEADRFVEDEHDESLTERIRNSTAFDKVTIESSVLATSNYHSNESTKYTLCANTAFIVENQTKQSQSSTESLLDDPSLFIDMKSVKRHTFDTASDCDSSRCSNKNKKRSPTNDKHHEMEVDTYRKIQQLLQEQQQNAV</sequence>
<feature type="region of interest" description="Disordered" evidence="1">
    <location>
        <begin position="297"/>
        <end position="320"/>
    </location>
</feature>
<dbReference type="AlphaFoldDB" id="A0A815YP01"/>
<feature type="non-terminal residue" evidence="2">
    <location>
        <position position="1"/>
    </location>
</feature>
<evidence type="ECO:0000313" key="3">
    <source>
        <dbReference type="Proteomes" id="UP000663855"/>
    </source>
</evidence>
<dbReference type="Proteomes" id="UP000663855">
    <property type="component" value="Unassembled WGS sequence"/>
</dbReference>
<proteinExistence type="predicted"/>
<organism evidence="2 3">
    <name type="scientific">Rotaria magnacalcarata</name>
    <dbReference type="NCBI Taxonomy" id="392030"/>
    <lineage>
        <taxon>Eukaryota</taxon>
        <taxon>Metazoa</taxon>
        <taxon>Spiralia</taxon>
        <taxon>Gnathifera</taxon>
        <taxon>Rotifera</taxon>
        <taxon>Eurotatoria</taxon>
        <taxon>Bdelloidea</taxon>
        <taxon>Philodinida</taxon>
        <taxon>Philodinidae</taxon>
        <taxon>Rotaria</taxon>
    </lineage>
</organism>
<comment type="caution">
    <text evidence="2">The sequence shown here is derived from an EMBL/GenBank/DDBJ whole genome shotgun (WGS) entry which is preliminary data.</text>
</comment>
<dbReference type="EMBL" id="CAJNOV010015392">
    <property type="protein sequence ID" value="CAF1572096.1"/>
    <property type="molecule type" value="Genomic_DNA"/>
</dbReference>
<accession>A0A815YP01</accession>
<reference evidence="2" key="1">
    <citation type="submission" date="2021-02" db="EMBL/GenBank/DDBJ databases">
        <authorList>
            <person name="Nowell W R."/>
        </authorList>
    </citation>
    <scope>NUCLEOTIDE SEQUENCE</scope>
</reference>